<dbReference type="AlphaFoldDB" id="A0A8H7BH53"/>
<organism evidence="5 6">
    <name type="scientific">Apophysomyces ossiformis</name>
    <dbReference type="NCBI Taxonomy" id="679940"/>
    <lineage>
        <taxon>Eukaryota</taxon>
        <taxon>Fungi</taxon>
        <taxon>Fungi incertae sedis</taxon>
        <taxon>Mucoromycota</taxon>
        <taxon>Mucoromycotina</taxon>
        <taxon>Mucoromycetes</taxon>
        <taxon>Mucorales</taxon>
        <taxon>Mucorineae</taxon>
        <taxon>Mucoraceae</taxon>
        <taxon>Apophysomyces</taxon>
    </lineage>
</organism>
<keyword evidence="6" id="KW-1185">Reference proteome</keyword>
<protein>
    <recommendedName>
        <fullName evidence="4">Yeast cell wall synthesis Kre9/Knh1-like N-terminal domain-containing protein</fullName>
    </recommendedName>
</protein>
<evidence type="ECO:0000259" key="4">
    <source>
        <dbReference type="Pfam" id="PF10342"/>
    </source>
</evidence>
<proteinExistence type="predicted"/>
<dbReference type="InterPro" id="IPR018466">
    <property type="entry name" value="Kre9/Knh1-like_N"/>
</dbReference>
<feature type="compositionally biased region" description="Low complexity" evidence="2">
    <location>
        <begin position="217"/>
        <end position="232"/>
    </location>
</feature>
<name>A0A8H7BH53_9FUNG</name>
<reference evidence="5" key="1">
    <citation type="submission" date="2020-01" db="EMBL/GenBank/DDBJ databases">
        <title>Genome Sequencing of Three Apophysomyces-Like Fungal Strains Confirms a Novel Fungal Genus in the Mucoromycota with divergent Burkholderia-like Endosymbiotic Bacteria.</title>
        <authorList>
            <person name="Stajich J.E."/>
            <person name="Macias A.M."/>
            <person name="Carter-House D."/>
            <person name="Lovett B."/>
            <person name="Kasson L.R."/>
            <person name="Berry K."/>
            <person name="Grigoriev I."/>
            <person name="Chang Y."/>
            <person name="Spatafora J."/>
            <person name="Kasson M.T."/>
        </authorList>
    </citation>
    <scope>NUCLEOTIDE SEQUENCE</scope>
    <source>
        <strain evidence="5">NRRL A-21654</strain>
    </source>
</reference>
<accession>A0A8H7BH53</accession>
<gene>
    <name evidence="5" type="ORF">EC973_005747</name>
</gene>
<dbReference type="Proteomes" id="UP000605846">
    <property type="component" value="Unassembled WGS sequence"/>
</dbReference>
<feature type="region of interest" description="Disordered" evidence="2">
    <location>
        <begin position="124"/>
        <end position="239"/>
    </location>
</feature>
<dbReference type="PANTHER" id="PTHR40633:SF1">
    <property type="entry name" value="GPI ANCHORED SERINE-THREONINE RICH PROTEIN (AFU_ORTHOLOGUE AFUA_1G03630)"/>
    <property type="match status" value="1"/>
</dbReference>
<evidence type="ECO:0000256" key="3">
    <source>
        <dbReference type="SAM" id="SignalP"/>
    </source>
</evidence>
<evidence type="ECO:0000313" key="6">
    <source>
        <dbReference type="Proteomes" id="UP000605846"/>
    </source>
</evidence>
<dbReference type="OrthoDB" id="2432613at2759"/>
<comment type="caution">
    <text evidence="5">The sequence shown here is derived from an EMBL/GenBank/DDBJ whole genome shotgun (WGS) entry which is preliminary data.</text>
</comment>
<dbReference type="PANTHER" id="PTHR40633">
    <property type="entry name" value="MATRIX PROTEIN, PUTATIVE (AFU_ORTHOLOGUE AFUA_8G05410)-RELATED"/>
    <property type="match status" value="1"/>
</dbReference>
<dbReference type="InterPro" id="IPR052982">
    <property type="entry name" value="SRP1/TIP1-like"/>
</dbReference>
<dbReference type="EMBL" id="JABAYA010000330">
    <property type="protein sequence ID" value="KAF7720955.1"/>
    <property type="molecule type" value="Genomic_DNA"/>
</dbReference>
<evidence type="ECO:0000313" key="5">
    <source>
        <dbReference type="EMBL" id="KAF7720955.1"/>
    </source>
</evidence>
<feature type="domain" description="Yeast cell wall synthesis Kre9/Knh1-like N-terminal" evidence="4">
    <location>
        <begin position="30"/>
        <end position="121"/>
    </location>
</feature>
<feature type="compositionally biased region" description="Low complexity" evidence="2">
    <location>
        <begin position="150"/>
        <end position="209"/>
    </location>
</feature>
<feature type="chain" id="PRO_5034121719" description="Yeast cell wall synthesis Kre9/Knh1-like N-terminal domain-containing protein" evidence="3">
    <location>
        <begin position="24"/>
        <end position="259"/>
    </location>
</feature>
<feature type="signal peptide" evidence="3">
    <location>
        <begin position="1"/>
        <end position="23"/>
    </location>
</feature>
<evidence type="ECO:0000256" key="1">
    <source>
        <dbReference type="ARBA" id="ARBA00022729"/>
    </source>
</evidence>
<sequence>MVFSKTLIATSIAVLSAFAGVNAGVSPSEPAPGTVWTEGQENQILWKEDTTPAWKSFKIDFMTGDNQNQKFLANVATGLDPKTAQSFKWTVPKVEPHSAIYFFMFTGDGKDEYAWTTRFSIVGADGKQEPPANSKQPTGENIPWGIGALVGASGASNTTTGATTSASATPAATTPASTTPAATSTSTTVVSGTSSTPAGSSGSTNSNESNESKAPNAGSSSGTASTATQSTTKPNSGANALAKPVIGLVAAAALAGIML</sequence>
<keyword evidence="1 3" id="KW-0732">Signal</keyword>
<dbReference type="Pfam" id="PF10342">
    <property type="entry name" value="Kre9_KNH"/>
    <property type="match status" value="1"/>
</dbReference>
<evidence type="ECO:0000256" key="2">
    <source>
        <dbReference type="SAM" id="MobiDB-lite"/>
    </source>
</evidence>